<comment type="similarity">
    <text evidence="1">Belongs to the esterase D family.</text>
</comment>
<proteinExistence type="inferred from homology"/>
<dbReference type="RefSeq" id="WP_248951314.1">
    <property type="nucleotide sequence ID" value="NZ_JAKILB010000013.1"/>
</dbReference>
<dbReference type="AlphaFoldDB" id="A0A9X1ZLV0"/>
<dbReference type="PANTHER" id="PTHR40841">
    <property type="entry name" value="SIDEROPHORE TRIACETYLFUSARININE C ESTERASE"/>
    <property type="match status" value="1"/>
</dbReference>
<protein>
    <submittedName>
        <fullName evidence="4">Alpha/beta hydrolase</fullName>
    </submittedName>
</protein>
<dbReference type="InterPro" id="IPR052558">
    <property type="entry name" value="Siderophore_Hydrolase_D"/>
</dbReference>
<dbReference type="PANTHER" id="PTHR40841:SF2">
    <property type="entry name" value="SIDEROPHORE-DEGRADING ESTERASE (EUROFUNG)"/>
    <property type="match status" value="1"/>
</dbReference>
<evidence type="ECO:0000256" key="3">
    <source>
        <dbReference type="SAM" id="SignalP"/>
    </source>
</evidence>
<evidence type="ECO:0000313" key="5">
    <source>
        <dbReference type="Proteomes" id="UP001139293"/>
    </source>
</evidence>
<evidence type="ECO:0000313" key="4">
    <source>
        <dbReference type="EMBL" id="MCL1140278.1"/>
    </source>
</evidence>
<dbReference type="Gene3D" id="3.40.50.1820">
    <property type="entry name" value="alpha/beta hydrolase"/>
    <property type="match status" value="1"/>
</dbReference>
<gene>
    <name evidence="4" type="ORF">L2740_17220</name>
</gene>
<comment type="caution">
    <text evidence="4">The sequence shown here is derived from an EMBL/GenBank/DDBJ whole genome shotgun (WGS) entry which is preliminary data.</text>
</comment>
<sequence>MSYRNCSTALIKLMLCSLLLACFFPATSMAKKPNIDATVMHNSPFNIPRSHTVKIQDKERTYKLYIKLPKGYKSSQNRDIDYPVIYLTDAMYTFQIMSGVTRFPMKSKQMVPAIIVGISWELGMQGDTSRVRDYTPTVDNSWNKVTGGADRHLRFLKHSVIPYVEQNYRTDSEQRTYVGNSLGGLLGGYILLKQPELFRNYLLGSPSFWWQQQTLLSQLESNSDALTKLNANVFVGIGALEHNRKGGDSEFDMVGDAKRFKALLDKAAKPQPQKTLHTKLLLINEAHHATAFATTAIHGMDWLFNHKQGKSLPKAITSQDNEARHSADDSF</sequence>
<dbReference type="GO" id="GO:0016788">
    <property type="term" value="F:hydrolase activity, acting on ester bonds"/>
    <property type="evidence" value="ECO:0007669"/>
    <property type="project" value="TreeGrafter"/>
</dbReference>
<reference evidence="4" key="1">
    <citation type="submission" date="2022-01" db="EMBL/GenBank/DDBJ databases">
        <title>Whole genome-based taxonomy of the Shewanellaceae.</title>
        <authorList>
            <person name="Martin-Rodriguez A.J."/>
        </authorList>
    </citation>
    <scope>NUCLEOTIDE SEQUENCE</scope>
    <source>
        <strain evidence="4">KCTC 23973</strain>
    </source>
</reference>
<dbReference type="InterPro" id="IPR029058">
    <property type="entry name" value="AB_hydrolase_fold"/>
</dbReference>
<feature type="signal peptide" evidence="3">
    <location>
        <begin position="1"/>
        <end position="30"/>
    </location>
</feature>
<organism evidence="4 5">
    <name type="scientific">Shewanella pneumatophori</name>
    <dbReference type="NCBI Taxonomy" id="314092"/>
    <lineage>
        <taxon>Bacteria</taxon>
        <taxon>Pseudomonadati</taxon>
        <taxon>Pseudomonadota</taxon>
        <taxon>Gammaproteobacteria</taxon>
        <taxon>Alteromonadales</taxon>
        <taxon>Shewanellaceae</taxon>
        <taxon>Shewanella</taxon>
    </lineage>
</organism>
<evidence type="ECO:0000256" key="2">
    <source>
        <dbReference type="ARBA" id="ARBA00022801"/>
    </source>
</evidence>
<keyword evidence="3" id="KW-0732">Signal</keyword>
<dbReference type="Pfam" id="PF00756">
    <property type="entry name" value="Esterase"/>
    <property type="match status" value="1"/>
</dbReference>
<keyword evidence="5" id="KW-1185">Reference proteome</keyword>
<feature type="chain" id="PRO_5040794308" evidence="3">
    <location>
        <begin position="31"/>
        <end position="331"/>
    </location>
</feature>
<evidence type="ECO:0000256" key="1">
    <source>
        <dbReference type="ARBA" id="ARBA00005622"/>
    </source>
</evidence>
<dbReference type="SUPFAM" id="SSF53474">
    <property type="entry name" value="alpha/beta-Hydrolases"/>
    <property type="match status" value="1"/>
</dbReference>
<dbReference type="EMBL" id="JAKILB010000013">
    <property type="protein sequence ID" value="MCL1140278.1"/>
    <property type="molecule type" value="Genomic_DNA"/>
</dbReference>
<accession>A0A9X1ZLV0</accession>
<keyword evidence="2 4" id="KW-0378">Hydrolase</keyword>
<dbReference type="Proteomes" id="UP001139293">
    <property type="component" value="Unassembled WGS sequence"/>
</dbReference>
<name>A0A9X1ZLV0_9GAMM</name>
<dbReference type="InterPro" id="IPR000801">
    <property type="entry name" value="Esterase-like"/>
</dbReference>